<evidence type="ECO:0000256" key="1">
    <source>
        <dbReference type="ARBA" id="ARBA00000085"/>
    </source>
</evidence>
<feature type="coiled-coil region" evidence="14">
    <location>
        <begin position="290"/>
        <end position="327"/>
    </location>
</feature>
<dbReference type="GO" id="GO:0046983">
    <property type="term" value="F:protein dimerization activity"/>
    <property type="evidence" value="ECO:0007669"/>
    <property type="project" value="InterPro"/>
</dbReference>
<keyword evidence="20" id="KW-1185">Reference proteome</keyword>
<keyword evidence="8" id="KW-0547">Nucleotide-binding</keyword>
<evidence type="ECO:0000256" key="7">
    <source>
        <dbReference type="ARBA" id="ARBA00022692"/>
    </source>
</evidence>
<evidence type="ECO:0000259" key="16">
    <source>
        <dbReference type="Pfam" id="PF02518"/>
    </source>
</evidence>
<dbReference type="GO" id="GO:0005524">
    <property type="term" value="F:ATP binding"/>
    <property type="evidence" value="ECO:0007669"/>
    <property type="project" value="UniProtKB-KW"/>
</dbReference>
<dbReference type="InterPro" id="IPR003594">
    <property type="entry name" value="HATPase_dom"/>
</dbReference>
<evidence type="ECO:0000256" key="5">
    <source>
        <dbReference type="ARBA" id="ARBA00022553"/>
    </source>
</evidence>
<evidence type="ECO:0000256" key="12">
    <source>
        <dbReference type="ARBA" id="ARBA00023012"/>
    </source>
</evidence>
<keyword evidence="12" id="KW-0902">Two-component regulatory system</keyword>
<evidence type="ECO:0000256" key="10">
    <source>
        <dbReference type="ARBA" id="ARBA00022840"/>
    </source>
</evidence>
<dbReference type="EC" id="2.7.13.3" evidence="3"/>
<keyword evidence="11 15" id="KW-1133">Transmembrane helix</keyword>
<keyword evidence="5" id="KW-0597">Phosphoprotein</keyword>
<evidence type="ECO:0000256" key="11">
    <source>
        <dbReference type="ARBA" id="ARBA00022989"/>
    </source>
</evidence>
<evidence type="ECO:0000256" key="6">
    <source>
        <dbReference type="ARBA" id="ARBA00022679"/>
    </source>
</evidence>
<dbReference type="SUPFAM" id="SSF55874">
    <property type="entry name" value="ATPase domain of HSP90 chaperone/DNA topoisomerase II/histidine kinase"/>
    <property type="match status" value="1"/>
</dbReference>
<dbReference type="GO" id="GO:0005886">
    <property type="term" value="C:plasma membrane"/>
    <property type="evidence" value="ECO:0007669"/>
    <property type="project" value="UniProtKB-SubCell"/>
</dbReference>
<dbReference type="Pfam" id="PF07730">
    <property type="entry name" value="HisKA_3"/>
    <property type="match status" value="1"/>
</dbReference>
<evidence type="ECO:0000256" key="9">
    <source>
        <dbReference type="ARBA" id="ARBA00022777"/>
    </source>
</evidence>
<evidence type="ECO:0000256" key="15">
    <source>
        <dbReference type="SAM" id="Phobius"/>
    </source>
</evidence>
<protein>
    <recommendedName>
        <fullName evidence="3">histidine kinase</fullName>
        <ecNumber evidence="3">2.7.13.3</ecNumber>
    </recommendedName>
</protein>
<accession>A0AA42BLX7</accession>
<keyword evidence="10" id="KW-0067">ATP-binding</keyword>
<dbReference type="Gene3D" id="3.30.565.10">
    <property type="entry name" value="Histidine kinase-like ATPase, C-terminal domain"/>
    <property type="match status" value="1"/>
</dbReference>
<keyword evidence="14" id="KW-0175">Coiled coil</keyword>
<feature type="domain" description="MASE1" evidence="17">
    <location>
        <begin position="10"/>
        <end position="284"/>
    </location>
</feature>
<dbReference type="InterPro" id="IPR036890">
    <property type="entry name" value="HATPase_C_sf"/>
</dbReference>
<feature type="transmembrane region" description="Helical" evidence="15">
    <location>
        <begin position="238"/>
        <end position="256"/>
    </location>
</feature>
<dbReference type="PANTHER" id="PTHR24421:SF10">
    <property type="entry name" value="NITRATE_NITRITE SENSOR PROTEIN NARQ"/>
    <property type="match status" value="1"/>
</dbReference>
<name>A0AA42BLX7_9ALTE</name>
<comment type="catalytic activity">
    <reaction evidence="1">
        <text>ATP + protein L-histidine = ADP + protein N-phospho-L-histidine.</text>
        <dbReference type="EC" id="2.7.13.3"/>
    </reaction>
</comment>
<dbReference type="InterPro" id="IPR050482">
    <property type="entry name" value="Sensor_HK_TwoCompSys"/>
</dbReference>
<dbReference type="GO" id="GO:0000155">
    <property type="term" value="F:phosphorelay sensor kinase activity"/>
    <property type="evidence" value="ECO:0007669"/>
    <property type="project" value="InterPro"/>
</dbReference>
<evidence type="ECO:0000256" key="13">
    <source>
        <dbReference type="ARBA" id="ARBA00023136"/>
    </source>
</evidence>
<dbReference type="AlphaFoldDB" id="A0AA42BLX7"/>
<keyword evidence="9 19" id="KW-0418">Kinase</keyword>
<keyword evidence="7 15" id="KW-0812">Transmembrane</keyword>
<proteinExistence type="predicted"/>
<dbReference type="PANTHER" id="PTHR24421">
    <property type="entry name" value="NITRATE/NITRITE SENSOR PROTEIN NARX-RELATED"/>
    <property type="match status" value="1"/>
</dbReference>
<comment type="caution">
    <text evidence="19">The sequence shown here is derived from an EMBL/GenBank/DDBJ whole genome shotgun (WGS) entry which is preliminary data.</text>
</comment>
<evidence type="ECO:0000256" key="3">
    <source>
        <dbReference type="ARBA" id="ARBA00012438"/>
    </source>
</evidence>
<feature type="transmembrane region" description="Helical" evidence="15">
    <location>
        <begin position="119"/>
        <end position="139"/>
    </location>
</feature>
<keyword evidence="6" id="KW-0808">Transferase</keyword>
<feature type="transmembrane region" description="Helical" evidence="15">
    <location>
        <begin position="190"/>
        <end position="209"/>
    </location>
</feature>
<keyword evidence="13 15" id="KW-0472">Membrane</keyword>
<sequence length="523" mass="58962">MFKYFSKHIFVAGGYISGWMFLWFLHFDALIIDTASLIFLPAGLRVCAYLFLPKCYWISIFSADLCASFVLDILTGTTHQSLYTILGSNLLPVLSYFVFAYCFCQIYSTLNFQRPQQSVVFIIGVFITSFCYGTIRILLLQKNVDFDLTLFNQILSFAFGDTMGILFMVTFVVVMLDLTKSNGYKESQRYSWLDILVLTAIMTCVLFVPDNSVEINYAKIVVIFTIIGVTYRHGLSGSLVSLCIVVICIVYYVAVIESSVNKLPEQTFFVSLSVLSIILGSVVTLNRQYATDLQEQNDRLKTKTSQLEEALELNRKLNQNIFRIQEQERQRIAKELHDEIGQSMTAMRIEMKLLEPFQPPEGLNILGQLKHIAQNINETTHRMMNALHPRGLSELGLLDAIQYGDVAELLKKAQVKLVVKVQGNSKIIPSHTALVLYRIFQETSSNSMKYAHASKIVVKIDVSESSVVMAVKDNGIGFSNNESKPLSGLGILGIKERIYALNGTHKLWSSEFGTEHQVSIPLD</sequence>
<dbReference type="Gene3D" id="1.20.5.1930">
    <property type="match status" value="1"/>
</dbReference>
<evidence type="ECO:0000256" key="14">
    <source>
        <dbReference type="SAM" id="Coils"/>
    </source>
</evidence>
<comment type="subcellular location">
    <subcellularLocation>
        <location evidence="2">Cell membrane</location>
        <topology evidence="2">Multi-pass membrane protein</topology>
    </subcellularLocation>
</comment>
<dbReference type="RefSeq" id="WP_254100998.1">
    <property type="nucleotide sequence ID" value="NZ_JANATA010000015.1"/>
</dbReference>
<dbReference type="Pfam" id="PF05231">
    <property type="entry name" value="MASE1"/>
    <property type="match status" value="1"/>
</dbReference>
<feature type="transmembrane region" description="Helical" evidence="15">
    <location>
        <begin position="154"/>
        <end position="178"/>
    </location>
</feature>
<evidence type="ECO:0000313" key="19">
    <source>
        <dbReference type="EMBL" id="MCP3429069.1"/>
    </source>
</evidence>
<feature type="domain" description="Histidine kinase/HSP90-like ATPase" evidence="16">
    <location>
        <begin position="435"/>
        <end position="522"/>
    </location>
</feature>
<evidence type="ECO:0000256" key="2">
    <source>
        <dbReference type="ARBA" id="ARBA00004651"/>
    </source>
</evidence>
<dbReference type="InterPro" id="IPR007895">
    <property type="entry name" value="MASE1"/>
</dbReference>
<evidence type="ECO:0000313" key="20">
    <source>
        <dbReference type="Proteomes" id="UP001165413"/>
    </source>
</evidence>
<evidence type="ECO:0000259" key="18">
    <source>
        <dbReference type="Pfam" id="PF07730"/>
    </source>
</evidence>
<dbReference type="CDD" id="cd16917">
    <property type="entry name" value="HATPase_UhpB-NarQ-NarX-like"/>
    <property type="match status" value="1"/>
</dbReference>
<evidence type="ECO:0000256" key="4">
    <source>
        <dbReference type="ARBA" id="ARBA00022475"/>
    </source>
</evidence>
<gene>
    <name evidence="19" type="ORF">NLF92_08950</name>
</gene>
<evidence type="ECO:0000259" key="17">
    <source>
        <dbReference type="Pfam" id="PF05231"/>
    </source>
</evidence>
<dbReference type="InterPro" id="IPR011712">
    <property type="entry name" value="Sig_transdc_His_kin_sub3_dim/P"/>
</dbReference>
<keyword evidence="4" id="KW-1003">Cell membrane</keyword>
<reference evidence="19" key="1">
    <citation type="submission" date="2022-07" db="EMBL/GenBank/DDBJ databases">
        <title>Characterization of the Novel Bacterium Alteromonas immobilis LMIT006 and Alteromonas gregis LMIT007.</title>
        <authorList>
            <person name="Lin X."/>
        </authorList>
    </citation>
    <scope>NUCLEOTIDE SEQUENCE</scope>
    <source>
        <strain evidence="19">LMIT007</strain>
    </source>
</reference>
<feature type="transmembrane region" description="Helical" evidence="15">
    <location>
        <begin position="82"/>
        <end position="107"/>
    </location>
</feature>
<feature type="domain" description="Signal transduction histidine kinase subgroup 3 dimerisation and phosphoacceptor" evidence="18">
    <location>
        <begin position="328"/>
        <end position="391"/>
    </location>
</feature>
<evidence type="ECO:0000256" key="8">
    <source>
        <dbReference type="ARBA" id="ARBA00022741"/>
    </source>
</evidence>
<dbReference type="Proteomes" id="UP001165413">
    <property type="component" value="Unassembled WGS sequence"/>
</dbReference>
<dbReference type="EMBL" id="JANATA010000015">
    <property type="protein sequence ID" value="MCP3429069.1"/>
    <property type="molecule type" value="Genomic_DNA"/>
</dbReference>
<dbReference type="Pfam" id="PF02518">
    <property type="entry name" value="HATPase_c"/>
    <property type="match status" value="1"/>
</dbReference>
<feature type="transmembrane region" description="Helical" evidence="15">
    <location>
        <begin position="268"/>
        <end position="285"/>
    </location>
</feature>
<organism evidence="19 20">
    <name type="scientific">Opacimonas viscosa</name>
    <dbReference type="NCBI Taxonomy" id="2961944"/>
    <lineage>
        <taxon>Bacteria</taxon>
        <taxon>Pseudomonadati</taxon>
        <taxon>Pseudomonadota</taxon>
        <taxon>Gammaproteobacteria</taxon>
        <taxon>Alteromonadales</taxon>
        <taxon>Alteromonadaceae</taxon>
        <taxon>Opacimonas</taxon>
    </lineage>
</organism>